<sequence length="91" mass="10451">MDGRRGVDVDGVVEQKTERRRGESAQGQRFELWALQNQSERAVSTPAEHAIPECGLNSCSSTGPADYNRYRGLLHHKIPPRKNWRRKGMYR</sequence>
<dbReference type="EMBL" id="JAQGDS010000015">
    <property type="protein sequence ID" value="KAJ6256051.1"/>
    <property type="molecule type" value="Genomic_DNA"/>
</dbReference>
<gene>
    <name evidence="2" type="ORF">Dda_9143</name>
</gene>
<evidence type="ECO:0000313" key="2">
    <source>
        <dbReference type="EMBL" id="KAJ6256051.1"/>
    </source>
</evidence>
<proteinExistence type="predicted"/>
<reference evidence="2" key="1">
    <citation type="submission" date="2023-01" db="EMBL/GenBank/DDBJ databases">
        <title>The chitinases involved in constricting ring structure development in the nematode-trapping fungus Drechslerella dactyloides.</title>
        <authorList>
            <person name="Wang R."/>
            <person name="Zhang L."/>
            <person name="Tang P."/>
            <person name="Li S."/>
            <person name="Liang L."/>
        </authorList>
    </citation>
    <scope>NUCLEOTIDE SEQUENCE</scope>
    <source>
        <strain evidence="2">YMF1.00031</strain>
    </source>
</reference>
<evidence type="ECO:0000313" key="3">
    <source>
        <dbReference type="Proteomes" id="UP001221413"/>
    </source>
</evidence>
<comment type="caution">
    <text evidence="2">The sequence shown here is derived from an EMBL/GenBank/DDBJ whole genome shotgun (WGS) entry which is preliminary data.</text>
</comment>
<name>A0AAD6IS94_DREDA</name>
<dbReference type="AlphaFoldDB" id="A0AAD6IS94"/>
<accession>A0AAD6IS94</accession>
<organism evidence="2 3">
    <name type="scientific">Drechslerella dactyloides</name>
    <name type="common">Nematode-trapping fungus</name>
    <name type="synonym">Arthrobotrys dactyloides</name>
    <dbReference type="NCBI Taxonomy" id="74499"/>
    <lineage>
        <taxon>Eukaryota</taxon>
        <taxon>Fungi</taxon>
        <taxon>Dikarya</taxon>
        <taxon>Ascomycota</taxon>
        <taxon>Pezizomycotina</taxon>
        <taxon>Orbiliomycetes</taxon>
        <taxon>Orbiliales</taxon>
        <taxon>Orbiliaceae</taxon>
        <taxon>Drechslerella</taxon>
    </lineage>
</organism>
<protein>
    <submittedName>
        <fullName evidence="2">Uncharacterized protein</fullName>
    </submittedName>
</protein>
<dbReference type="Proteomes" id="UP001221413">
    <property type="component" value="Unassembled WGS sequence"/>
</dbReference>
<feature type="compositionally biased region" description="Basic and acidic residues" evidence="1">
    <location>
        <begin position="1"/>
        <end position="23"/>
    </location>
</feature>
<keyword evidence="3" id="KW-1185">Reference proteome</keyword>
<feature type="region of interest" description="Disordered" evidence="1">
    <location>
        <begin position="1"/>
        <end position="27"/>
    </location>
</feature>
<evidence type="ECO:0000256" key="1">
    <source>
        <dbReference type="SAM" id="MobiDB-lite"/>
    </source>
</evidence>